<protein>
    <submittedName>
        <fullName evidence="1">Uncharacterized protein</fullName>
    </submittedName>
</protein>
<gene>
    <name evidence="1" type="ORF">AFERRI_100179</name>
    <name evidence="2" type="ORF">AFERRI_50149</name>
</gene>
<evidence type="ECO:0000313" key="2">
    <source>
        <dbReference type="EMBL" id="SMH66948.1"/>
    </source>
</evidence>
<reference evidence="1" key="1">
    <citation type="submission" date="2014-03" db="EMBL/GenBank/DDBJ databases">
        <authorList>
            <person name="Genoscope - CEA"/>
        </authorList>
    </citation>
    <scope>NUCLEOTIDE SEQUENCE [LARGE SCALE GENOMIC DNA]</scope>
    <source>
        <strain evidence="1">CF27</strain>
    </source>
</reference>
<dbReference type="AlphaFoldDB" id="A0A060UQ88"/>
<keyword evidence="3" id="KW-1185">Reference proteome</keyword>
<reference evidence="2 3" key="3">
    <citation type="submission" date="2017-03" db="EMBL/GenBank/DDBJ databases">
        <authorList>
            <person name="Regsiter A."/>
            <person name="William W."/>
        </authorList>
    </citation>
    <scope>NUCLEOTIDE SEQUENCE [LARGE SCALE GENOMIC DNA]</scope>
    <source>
        <strain evidence="2">PRJEB5721</strain>
    </source>
</reference>
<evidence type="ECO:0000313" key="1">
    <source>
        <dbReference type="EMBL" id="CDQ08744.1"/>
    </source>
</evidence>
<name>A0A060UQ88_9PROT</name>
<organism evidence="1">
    <name type="scientific">Acidithiobacillus ferrivorans</name>
    <dbReference type="NCBI Taxonomy" id="160808"/>
    <lineage>
        <taxon>Bacteria</taxon>
        <taxon>Pseudomonadati</taxon>
        <taxon>Pseudomonadota</taxon>
        <taxon>Acidithiobacillia</taxon>
        <taxon>Acidithiobacillales</taxon>
        <taxon>Acidithiobacillaceae</taxon>
        <taxon>Acidithiobacillus</taxon>
    </lineage>
</organism>
<dbReference type="EMBL" id="CCCS020000002">
    <property type="protein sequence ID" value="CDQ08744.1"/>
    <property type="molecule type" value="Genomic_DNA"/>
</dbReference>
<accession>A0A060UQ88</accession>
<dbReference type="EMBL" id="LT841305">
    <property type="protein sequence ID" value="SMH66948.1"/>
    <property type="molecule type" value="Genomic_DNA"/>
</dbReference>
<dbReference type="Proteomes" id="UP000193925">
    <property type="component" value="Chromosome AFERRI"/>
</dbReference>
<sequence>MPYGARTFLPGLLRGGRLAHSVAEHTRFMAFCQKKNACPDFAHYTVMRLHVASESCCGPLRWLWRGVEYHDQ</sequence>
<proteinExistence type="predicted"/>
<reference evidence="1" key="2">
    <citation type="submission" date="2014-07" db="EMBL/GenBank/DDBJ databases">
        <title>Initial genome analysis of the psychrotolerant acidophile Acidithiobacillus ferrivorans CF27: insights into iron and sulfur oxidation pathways and into biofilm formation.</title>
        <authorList>
            <person name="Talla E."/>
            <person name="Hedrich S."/>
            <person name="Mangenot S."/>
            <person name="Ji B."/>
            <person name="Johnson D.B."/>
            <person name="Barbe V."/>
            <person name="Bonnefoy V."/>
        </authorList>
    </citation>
    <scope>NUCLEOTIDE SEQUENCE [LARGE SCALE GENOMIC DNA]</scope>
    <source>
        <strain evidence="1">CF27</strain>
    </source>
</reference>
<evidence type="ECO:0000313" key="3">
    <source>
        <dbReference type="Proteomes" id="UP000193925"/>
    </source>
</evidence>